<evidence type="ECO:0008006" key="3">
    <source>
        <dbReference type="Google" id="ProtNLM"/>
    </source>
</evidence>
<organism evidence="1 2">
    <name type="scientific">Archangium gephyra</name>
    <dbReference type="NCBI Taxonomy" id="48"/>
    <lineage>
        <taxon>Bacteria</taxon>
        <taxon>Pseudomonadati</taxon>
        <taxon>Myxococcota</taxon>
        <taxon>Myxococcia</taxon>
        <taxon>Myxococcales</taxon>
        <taxon>Cystobacterineae</taxon>
        <taxon>Archangiaceae</taxon>
        <taxon>Archangium</taxon>
    </lineage>
</organism>
<dbReference type="EMBL" id="QUMU01000003">
    <property type="protein sequence ID" value="REG34842.1"/>
    <property type="molecule type" value="Genomic_DNA"/>
</dbReference>
<name>A0ABX9K7M9_9BACT</name>
<protein>
    <recommendedName>
        <fullName evidence="3">YkgJ family cysteine cluster protein</fullName>
    </recommendedName>
</protein>
<accession>A0ABX9K7M9</accession>
<keyword evidence="2" id="KW-1185">Reference proteome</keyword>
<proteinExistence type="predicted"/>
<evidence type="ECO:0000313" key="1">
    <source>
        <dbReference type="EMBL" id="REG34842.1"/>
    </source>
</evidence>
<dbReference type="Proteomes" id="UP000256345">
    <property type="component" value="Unassembled WGS sequence"/>
</dbReference>
<dbReference type="Pfam" id="PF03692">
    <property type="entry name" value="CxxCxxCC"/>
    <property type="match status" value="1"/>
</dbReference>
<sequence length="130" mass="14273">MEPGAPESPLSLLCRGCGLCCDGSLFTHVGLEPEEVDQLHALGIPTQTRRSGTEVLPQRCSALKGRDCQIYAHRPSSCAEYQCVLATALVEDQVSLEEAQAVVKKAQRLIANGHARRFLRQRFRGRKGLD</sequence>
<comment type="caution">
    <text evidence="1">The sequence shown here is derived from an EMBL/GenBank/DDBJ whole genome shotgun (WGS) entry which is preliminary data.</text>
</comment>
<evidence type="ECO:0000313" key="2">
    <source>
        <dbReference type="Proteomes" id="UP000256345"/>
    </source>
</evidence>
<dbReference type="InterPro" id="IPR005358">
    <property type="entry name" value="Puta_zinc/iron-chelating_dom"/>
</dbReference>
<dbReference type="RefSeq" id="WP_047856468.1">
    <property type="nucleotide sequence ID" value="NZ_CP011509.1"/>
</dbReference>
<reference evidence="1 2" key="1">
    <citation type="submission" date="2018-08" db="EMBL/GenBank/DDBJ databases">
        <title>Genomic Encyclopedia of Archaeal and Bacterial Type Strains, Phase II (KMG-II): from individual species to whole genera.</title>
        <authorList>
            <person name="Goeker M."/>
        </authorList>
    </citation>
    <scope>NUCLEOTIDE SEQUENCE [LARGE SCALE GENOMIC DNA]</scope>
    <source>
        <strain evidence="1 2">DSM 2261</strain>
    </source>
</reference>
<gene>
    <name evidence="1" type="ORF">ATI61_103753</name>
</gene>